<proteinExistence type="inferred from homology"/>
<evidence type="ECO:0000313" key="15">
    <source>
        <dbReference type="Proteomes" id="UP000722111"/>
    </source>
</evidence>
<keyword evidence="2" id="KW-1003">Cell membrane</keyword>
<evidence type="ECO:0000256" key="7">
    <source>
        <dbReference type="ARBA" id="ARBA00023136"/>
    </source>
</evidence>
<sequence length="712" mass="75824">MFDSLSIRLKIVLLSGLCLLGVVALIVGMNIYQTNQNDELVSNSSNKLLTASVENLLQAKAAEQAVRVQKTFGESLTVITAVADQIKDMRVMAAKRSLDAGALREELNLSLKTAFERNDKVLGIWLAFEPNGLDGKDSEFANDAARQSNEAGRFATYWSRAGGASLNTIMVEEDLTKTTLSVSGTPYNSWYTCPRDNKRTCLLDPYADTVGGKEMLMTTISVPLIVDGKAIGVVGVDIALDALQAAAVDSQRNLFNNAGHMLIVSGSGVLGADSSDATKVGKKISDTLGADGKDVLQLLTSGTPKILEQGDLIRAVYPVDPIGNSRAWGVVIDLPKQVLLADSVKLQAVLDDAQETGVITALLVAVVAGLVGLLLIWLTASGVTRPINSVAEMLKNIASGEGDLTQRLNYSKQDELGELVNWFNRFLDKLQPTIAQIKQSITEARGTADQSSEIARQTSEGMQVQFREIDQVATASNEMSATAHDVANSASNAANAAKGADQSAKDGMSIIERSTRDINQLADEVSKAVTEVEALAVNSEQIGSVLEVIRSIAEQTNLLALNAAIEAARAGESGRGFAVVADEVRNLAKRTQDSVEEIRIVIERIQTGTRGVVATMHSSQTQAHNNAGQIRQAVDALGKISDAVTVISDMNLQIASAAEQQSAVAEEVNRNVSAIRTVTETLTGQATESAAISSQLNALASQQMKLMDQFRV</sequence>
<evidence type="ECO:0000256" key="2">
    <source>
        <dbReference type="ARBA" id="ARBA00022475"/>
    </source>
</evidence>
<dbReference type="InterPro" id="IPR004089">
    <property type="entry name" value="MCPsignal_dom"/>
</dbReference>
<dbReference type="Pfam" id="PF22673">
    <property type="entry name" value="MCP-like_PDC_1"/>
    <property type="match status" value="1"/>
</dbReference>
<comment type="caution">
    <text evidence="14">The sequence shown here is derived from an EMBL/GenBank/DDBJ whole genome shotgun (WGS) entry which is preliminary data.</text>
</comment>
<evidence type="ECO:0000256" key="8">
    <source>
        <dbReference type="ARBA" id="ARBA00023224"/>
    </source>
</evidence>
<dbReference type="PROSITE" id="PS50885">
    <property type="entry name" value="HAMP"/>
    <property type="match status" value="1"/>
</dbReference>
<comment type="subcellular location">
    <subcellularLocation>
        <location evidence="1">Cell membrane</location>
    </subcellularLocation>
</comment>
<dbReference type="Pfam" id="PF00672">
    <property type="entry name" value="HAMP"/>
    <property type="match status" value="1"/>
</dbReference>
<evidence type="ECO:0000256" key="3">
    <source>
        <dbReference type="ARBA" id="ARBA00022481"/>
    </source>
</evidence>
<keyword evidence="5 11" id="KW-0812">Transmembrane</keyword>
<keyword evidence="6 11" id="KW-1133">Transmembrane helix</keyword>
<dbReference type="CDD" id="cd11386">
    <property type="entry name" value="MCP_signal"/>
    <property type="match status" value="1"/>
</dbReference>
<evidence type="ECO:0000256" key="9">
    <source>
        <dbReference type="ARBA" id="ARBA00029447"/>
    </source>
</evidence>
<keyword evidence="3" id="KW-0488">Methylation</keyword>
<feature type="domain" description="HAMP" evidence="13">
    <location>
        <begin position="381"/>
        <end position="435"/>
    </location>
</feature>
<dbReference type="Gene3D" id="3.30.450.20">
    <property type="entry name" value="PAS domain"/>
    <property type="match status" value="1"/>
</dbReference>
<keyword evidence="8 10" id="KW-0807">Transducer</keyword>
<dbReference type="Pfam" id="PF00015">
    <property type="entry name" value="MCPsignal"/>
    <property type="match status" value="1"/>
</dbReference>
<evidence type="ECO:0000313" key="14">
    <source>
        <dbReference type="EMBL" id="MBF6032640.1"/>
    </source>
</evidence>
<evidence type="ECO:0000256" key="1">
    <source>
        <dbReference type="ARBA" id="ARBA00004236"/>
    </source>
</evidence>
<feature type="transmembrane region" description="Helical" evidence="11">
    <location>
        <begin position="357"/>
        <end position="378"/>
    </location>
</feature>
<dbReference type="SUPFAM" id="SSF58104">
    <property type="entry name" value="Methyl-accepting chemotaxis protein (MCP) signaling domain"/>
    <property type="match status" value="1"/>
</dbReference>
<keyword evidence="4" id="KW-0145">Chemotaxis</keyword>
<name>A0ABS0BDU0_9PSED</name>
<dbReference type="InterPro" id="IPR003660">
    <property type="entry name" value="HAMP_dom"/>
</dbReference>
<dbReference type="SMART" id="SM00304">
    <property type="entry name" value="HAMP"/>
    <property type="match status" value="1"/>
</dbReference>
<dbReference type="Proteomes" id="UP000722111">
    <property type="component" value="Unassembled WGS sequence"/>
</dbReference>
<dbReference type="PANTHER" id="PTHR32089">
    <property type="entry name" value="METHYL-ACCEPTING CHEMOTAXIS PROTEIN MCPB"/>
    <property type="match status" value="1"/>
</dbReference>
<dbReference type="EMBL" id="JACOPX010000003">
    <property type="protein sequence ID" value="MBF6032640.1"/>
    <property type="molecule type" value="Genomic_DNA"/>
</dbReference>
<evidence type="ECO:0000259" key="13">
    <source>
        <dbReference type="PROSITE" id="PS50885"/>
    </source>
</evidence>
<dbReference type="Gene3D" id="1.10.287.950">
    <property type="entry name" value="Methyl-accepting chemotaxis protein"/>
    <property type="match status" value="1"/>
</dbReference>
<dbReference type="PROSITE" id="PS50111">
    <property type="entry name" value="CHEMOTAXIS_TRANSDUC_2"/>
    <property type="match status" value="1"/>
</dbReference>
<dbReference type="CDD" id="cd12913">
    <property type="entry name" value="PDC1_MCP_like"/>
    <property type="match status" value="1"/>
</dbReference>
<reference evidence="14 15" key="1">
    <citation type="submission" date="2020-08" db="EMBL/GenBank/DDBJ databases">
        <title>Description of novel Pseudomonas species.</title>
        <authorList>
            <person name="Duman M."/>
            <person name="Mulet M."/>
            <person name="Altun S."/>
            <person name="Saticioglu I.B."/>
            <person name="Lalucat J."/>
            <person name="Garcia-Valdes E."/>
        </authorList>
    </citation>
    <scope>NUCLEOTIDE SEQUENCE [LARGE SCALE GENOMIC DNA]</scope>
    <source>
        <strain evidence="14 15">P155</strain>
    </source>
</reference>
<comment type="similarity">
    <text evidence="9">Belongs to the methyl-accepting chemotaxis (MCP) protein family.</text>
</comment>
<evidence type="ECO:0000259" key="12">
    <source>
        <dbReference type="PROSITE" id="PS50111"/>
    </source>
</evidence>
<protein>
    <submittedName>
        <fullName evidence="14">Methyl-accepting chemotaxis protein</fullName>
    </submittedName>
</protein>
<dbReference type="SMART" id="SM00283">
    <property type="entry name" value="MA"/>
    <property type="match status" value="1"/>
</dbReference>
<evidence type="ECO:0000256" key="6">
    <source>
        <dbReference type="ARBA" id="ARBA00022989"/>
    </source>
</evidence>
<evidence type="ECO:0000256" key="11">
    <source>
        <dbReference type="SAM" id="Phobius"/>
    </source>
</evidence>
<dbReference type="PANTHER" id="PTHR32089:SF120">
    <property type="entry name" value="METHYL-ACCEPTING CHEMOTAXIS PROTEIN TLPQ"/>
    <property type="match status" value="1"/>
</dbReference>
<evidence type="ECO:0000256" key="4">
    <source>
        <dbReference type="ARBA" id="ARBA00022500"/>
    </source>
</evidence>
<feature type="domain" description="Methyl-accepting transducer" evidence="12">
    <location>
        <begin position="440"/>
        <end position="676"/>
    </location>
</feature>
<accession>A0ABS0BDU0</accession>
<keyword evidence="7 11" id="KW-0472">Membrane</keyword>
<dbReference type="CDD" id="cd06225">
    <property type="entry name" value="HAMP"/>
    <property type="match status" value="1"/>
</dbReference>
<gene>
    <name evidence="14" type="ORF">H8F23_05175</name>
</gene>
<keyword evidence="15" id="KW-1185">Reference proteome</keyword>
<feature type="transmembrane region" description="Helical" evidence="11">
    <location>
        <begin position="12"/>
        <end position="32"/>
    </location>
</feature>
<evidence type="ECO:0000256" key="5">
    <source>
        <dbReference type="ARBA" id="ARBA00022692"/>
    </source>
</evidence>
<organism evidence="14 15">
    <name type="scientific">Pseudomonas neuropathica</name>
    <dbReference type="NCBI Taxonomy" id="2730425"/>
    <lineage>
        <taxon>Bacteria</taxon>
        <taxon>Pseudomonadati</taxon>
        <taxon>Pseudomonadota</taxon>
        <taxon>Gammaproteobacteria</taxon>
        <taxon>Pseudomonadales</taxon>
        <taxon>Pseudomonadaceae</taxon>
        <taxon>Pseudomonas</taxon>
    </lineage>
</organism>
<evidence type="ECO:0000256" key="10">
    <source>
        <dbReference type="PROSITE-ProRule" id="PRU00284"/>
    </source>
</evidence>